<reference evidence="3" key="1">
    <citation type="journal article" date="2014" name="Science">
        <title>Ancient hybridizations among the ancestral genomes of bread wheat.</title>
        <authorList>
            <consortium name="International Wheat Genome Sequencing Consortium,"/>
            <person name="Marcussen T."/>
            <person name="Sandve S.R."/>
            <person name="Heier L."/>
            <person name="Spannagl M."/>
            <person name="Pfeifer M."/>
            <person name="Jakobsen K.S."/>
            <person name="Wulff B.B."/>
            <person name="Steuernagel B."/>
            <person name="Mayer K.F."/>
            <person name="Olsen O.A."/>
        </authorList>
    </citation>
    <scope>NUCLEOTIDE SEQUENCE [LARGE SCALE GENOMIC DNA]</scope>
    <source>
        <strain evidence="3">cv. AL8/78</strain>
    </source>
</reference>
<dbReference type="EnsemblPlants" id="AET7Gv20916100.2">
    <property type="protein sequence ID" value="AET7Gv20916100.2"/>
    <property type="gene ID" value="AET7Gv20916100"/>
</dbReference>
<dbReference type="PANTHER" id="PTHR37214">
    <property type="entry name" value="CYTOMEGALOVIRUS UL139 PROTEIN"/>
    <property type="match status" value="1"/>
</dbReference>
<reference evidence="2" key="5">
    <citation type="journal article" date="2021" name="G3 (Bethesda)">
        <title>Aegilops tauschii genome assembly Aet v5.0 features greater sequence contiguity and improved annotation.</title>
        <authorList>
            <person name="Wang L."/>
            <person name="Zhu T."/>
            <person name="Rodriguez J.C."/>
            <person name="Deal K.R."/>
            <person name="Dubcovsky J."/>
            <person name="McGuire P.E."/>
            <person name="Lux T."/>
            <person name="Spannagl M."/>
            <person name="Mayer K.F.X."/>
            <person name="Baldrich P."/>
            <person name="Meyers B.C."/>
            <person name="Huo N."/>
            <person name="Gu Y.Q."/>
            <person name="Zhou H."/>
            <person name="Devos K.M."/>
            <person name="Bennetzen J.L."/>
            <person name="Unver T."/>
            <person name="Budak H."/>
            <person name="Gulick P.J."/>
            <person name="Galiba G."/>
            <person name="Kalapos B."/>
            <person name="Nelson D.R."/>
            <person name="Li P."/>
            <person name="You F.M."/>
            <person name="Luo M.C."/>
            <person name="Dvorak J."/>
        </authorList>
    </citation>
    <scope>NUCLEOTIDE SEQUENCE [LARGE SCALE GENOMIC DNA]</scope>
    <source>
        <strain evidence="2">cv. AL8/78</strain>
    </source>
</reference>
<reference evidence="2" key="3">
    <citation type="journal article" date="2017" name="Nature">
        <title>Genome sequence of the progenitor of the wheat D genome Aegilops tauschii.</title>
        <authorList>
            <person name="Luo M.C."/>
            <person name="Gu Y.Q."/>
            <person name="Puiu D."/>
            <person name="Wang H."/>
            <person name="Twardziok S.O."/>
            <person name="Deal K.R."/>
            <person name="Huo N."/>
            <person name="Zhu T."/>
            <person name="Wang L."/>
            <person name="Wang Y."/>
            <person name="McGuire P.E."/>
            <person name="Liu S."/>
            <person name="Long H."/>
            <person name="Ramasamy R.K."/>
            <person name="Rodriguez J.C."/>
            <person name="Van S.L."/>
            <person name="Yuan L."/>
            <person name="Wang Z."/>
            <person name="Xia Z."/>
            <person name="Xiao L."/>
            <person name="Anderson O.D."/>
            <person name="Ouyang S."/>
            <person name="Liang Y."/>
            <person name="Zimin A.V."/>
            <person name="Pertea G."/>
            <person name="Qi P."/>
            <person name="Bennetzen J.L."/>
            <person name="Dai X."/>
            <person name="Dawson M.W."/>
            <person name="Muller H.G."/>
            <person name="Kugler K."/>
            <person name="Rivarola-Duarte L."/>
            <person name="Spannagl M."/>
            <person name="Mayer K.F.X."/>
            <person name="Lu F.H."/>
            <person name="Bevan M.W."/>
            <person name="Leroy P."/>
            <person name="Li P."/>
            <person name="You F.M."/>
            <person name="Sun Q."/>
            <person name="Liu Z."/>
            <person name="Lyons E."/>
            <person name="Wicker T."/>
            <person name="Salzberg S.L."/>
            <person name="Devos K.M."/>
            <person name="Dvorak J."/>
        </authorList>
    </citation>
    <scope>NUCLEOTIDE SEQUENCE [LARGE SCALE GENOMIC DNA]</scope>
    <source>
        <strain evidence="2">cv. AL8/78</strain>
    </source>
</reference>
<sequence length="214" mass="24318">MELSSTFEERARWMEDTRNHCMSRLQAEKEIQAAKSRLLAAKAAAARLLERRRLLLERRAMDLASHALAARTDIDATHARRLAVARDISSTNGEIEVAQQKAEEWDRFYESKRKEMEEFRAMSQQFEAGARQEVQRLKASVSQLHAALQELQSSGLHWDDAGIGAAEARKADLMAKKAKLDETLAAARQFRALLRQQLQKAFTSQVRDQKAAQN</sequence>
<dbReference type="Pfam" id="PF12507">
    <property type="entry name" value="HCMV_UL139"/>
    <property type="match status" value="1"/>
</dbReference>
<evidence type="ECO:0000313" key="2">
    <source>
        <dbReference type="EnsemblPlants" id="AET7Gv20916100.2"/>
    </source>
</evidence>
<evidence type="ECO:0000313" key="3">
    <source>
        <dbReference type="Proteomes" id="UP000015105"/>
    </source>
</evidence>
<organism evidence="2 3">
    <name type="scientific">Aegilops tauschii subsp. strangulata</name>
    <name type="common">Goatgrass</name>
    <dbReference type="NCBI Taxonomy" id="200361"/>
    <lineage>
        <taxon>Eukaryota</taxon>
        <taxon>Viridiplantae</taxon>
        <taxon>Streptophyta</taxon>
        <taxon>Embryophyta</taxon>
        <taxon>Tracheophyta</taxon>
        <taxon>Spermatophyta</taxon>
        <taxon>Magnoliopsida</taxon>
        <taxon>Liliopsida</taxon>
        <taxon>Poales</taxon>
        <taxon>Poaceae</taxon>
        <taxon>BOP clade</taxon>
        <taxon>Pooideae</taxon>
        <taxon>Triticodae</taxon>
        <taxon>Triticeae</taxon>
        <taxon>Triticinae</taxon>
        <taxon>Aegilops</taxon>
    </lineage>
</organism>
<feature type="coiled-coil region" evidence="1">
    <location>
        <begin position="134"/>
        <end position="183"/>
    </location>
</feature>
<dbReference type="KEGG" id="ats:109732174"/>
<dbReference type="AlphaFoldDB" id="A0A453SEX2"/>
<name>A0A453SEX2_AEGTS</name>
<evidence type="ECO:0000256" key="1">
    <source>
        <dbReference type="SAM" id="Coils"/>
    </source>
</evidence>
<feature type="coiled-coil region" evidence="1">
    <location>
        <begin position="24"/>
        <end position="51"/>
    </location>
</feature>
<keyword evidence="3" id="KW-1185">Reference proteome</keyword>
<dbReference type="Proteomes" id="UP000015105">
    <property type="component" value="Chromosome 7D"/>
</dbReference>
<reference evidence="3" key="2">
    <citation type="journal article" date="2017" name="Nat. Plants">
        <title>The Aegilops tauschii genome reveals multiple impacts of transposons.</title>
        <authorList>
            <person name="Zhao G."/>
            <person name="Zou C."/>
            <person name="Li K."/>
            <person name="Wang K."/>
            <person name="Li T."/>
            <person name="Gao L."/>
            <person name="Zhang X."/>
            <person name="Wang H."/>
            <person name="Yang Z."/>
            <person name="Liu X."/>
            <person name="Jiang W."/>
            <person name="Mao L."/>
            <person name="Kong X."/>
            <person name="Jiao Y."/>
            <person name="Jia J."/>
        </authorList>
    </citation>
    <scope>NUCLEOTIDE SEQUENCE [LARGE SCALE GENOMIC DNA]</scope>
    <source>
        <strain evidence="3">cv. AL8/78</strain>
    </source>
</reference>
<dbReference type="PANTHER" id="PTHR37214:SF2">
    <property type="entry name" value="CYTOMEGALOVIRUS UL139 PROTEIN"/>
    <property type="match status" value="1"/>
</dbReference>
<proteinExistence type="predicted"/>
<accession>A0A453SEX2</accession>
<dbReference type="OMA" id="MEDTRNH"/>
<dbReference type="RefSeq" id="XP_020146960.2">
    <property type="nucleotide sequence ID" value="XM_020291371.2"/>
</dbReference>
<dbReference type="InterPro" id="IPR021042">
    <property type="entry name" value="Herpes_UL139_cytomegalovirus"/>
</dbReference>
<dbReference type="Gramene" id="AET7Gv20916100.2">
    <property type="protein sequence ID" value="AET7Gv20916100.2"/>
    <property type="gene ID" value="AET7Gv20916100"/>
</dbReference>
<dbReference type="OrthoDB" id="783071at2759"/>
<reference evidence="2" key="4">
    <citation type="submission" date="2019-03" db="UniProtKB">
        <authorList>
            <consortium name="EnsemblPlants"/>
        </authorList>
    </citation>
    <scope>IDENTIFICATION</scope>
</reference>
<protein>
    <submittedName>
        <fullName evidence="2">Uncharacterized protein</fullName>
    </submittedName>
</protein>
<dbReference type="GeneID" id="109732174"/>
<keyword evidence="1" id="KW-0175">Coiled coil</keyword>